<accession>A0ABD5LXS5</accession>
<dbReference type="EMBL" id="JBEDNY010000001">
    <property type="protein sequence ID" value="MEZ3162814.1"/>
    <property type="molecule type" value="Genomic_DNA"/>
</dbReference>
<protein>
    <submittedName>
        <fullName evidence="4">ABC transporter substrate-binding protein</fullName>
    </submittedName>
</protein>
<dbReference type="PROSITE" id="PS51257">
    <property type="entry name" value="PROKAR_LIPOPROTEIN"/>
    <property type="match status" value="1"/>
</dbReference>
<dbReference type="Pfam" id="PF13458">
    <property type="entry name" value="Peripla_BP_6"/>
    <property type="match status" value="1"/>
</dbReference>
<evidence type="ECO:0000256" key="1">
    <source>
        <dbReference type="ARBA" id="ARBA00022729"/>
    </source>
</evidence>
<name>A0ABD5LXS5_9EURY</name>
<evidence type="ECO:0000313" key="4">
    <source>
        <dbReference type="EMBL" id="MEZ3162814.1"/>
    </source>
</evidence>
<proteinExistence type="predicted"/>
<dbReference type="Gene3D" id="3.40.50.2300">
    <property type="match status" value="3"/>
</dbReference>
<dbReference type="PANTHER" id="PTHR30483">
    <property type="entry name" value="LEUCINE-SPECIFIC-BINDING PROTEIN"/>
    <property type="match status" value="1"/>
</dbReference>
<sequence>MKRRIQRRDVLKGAGAVGIAGLAGCSTESGDGGDGSDGGDDGMDGDDGSDGGDGMDGDDGSDGGDQNNIPDAVMVVGFPQSGIQLFRDFYTEFADSAPDLDIIVPDGLIDGDLPGEVDNDMNNVIGTAPSAGGPGAEFFTSAYEEEYGEAPGVFTAQAYDAMAVQILAATAAGENSGEAIRDRVRTVANPGGDEFGPADLPEAVETVAAGDPVHYVGASSSVNFDVNGDISTAAYDIIDFQDGDLVTLDTVEFGNELSDEDQNATAADPVGVDSFTARIGVLMPETGDLGPLGVPIRDGALLAATQVNDAGINVDVETRVEDTQTDPQAGISGANALVNAGFGAVVGPASSNVNLQVSEQVFIPNGVVGISPSSTDPNVTDLDDNDYIFRTAPSDLLQGPAMADLAVSDTVGASSSGTLYLNDAYGQSLEESYVNAFQERDGTIDQRVSFEPNQATYTSQWSSVLNQ</sequence>
<dbReference type="AlphaFoldDB" id="A0ABD5LXS5"/>
<gene>
    <name evidence="4" type="ORF">ABNG04_02800</name>
</gene>
<reference evidence="4 5" key="1">
    <citation type="submission" date="2024-06" db="EMBL/GenBank/DDBJ databases">
        <title>Halorubrum miltondacostae sp. nov., a potential PHA producer isolated from an inland solar saltern in Rio Maior, Portugal.</title>
        <authorList>
            <person name="Albuquerque L."/>
            <person name="Viver T."/>
            <person name="Barroso C."/>
            <person name="Claudino R."/>
            <person name="Galvan M."/>
            <person name="Simoes G."/>
            <person name="Lobo Da Cunha A."/>
            <person name="Egas C."/>
        </authorList>
    </citation>
    <scope>NUCLEOTIDE SEQUENCE [LARGE SCALE GENOMIC DNA]</scope>
    <source>
        <strain evidence="4 5">RMP-11</strain>
    </source>
</reference>
<dbReference type="RefSeq" id="WP_371159851.1">
    <property type="nucleotide sequence ID" value="NZ_JBEDNX010000001.1"/>
</dbReference>
<feature type="compositionally biased region" description="Acidic residues" evidence="2">
    <location>
        <begin position="37"/>
        <end position="62"/>
    </location>
</feature>
<evidence type="ECO:0000259" key="3">
    <source>
        <dbReference type="Pfam" id="PF13458"/>
    </source>
</evidence>
<feature type="region of interest" description="Disordered" evidence="2">
    <location>
        <begin position="22"/>
        <end position="71"/>
    </location>
</feature>
<dbReference type="InterPro" id="IPR028082">
    <property type="entry name" value="Peripla_BP_I"/>
</dbReference>
<dbReference type="SUPFAM" id="SSF53822">
    <property type="entry name" value="Periplasmic binding protein-like I"/>
    <property type="match status" value="2"/>
</dbReference>
<dbReference type="InterPro" id="IPR051010">
    <property type="entry name" value="BCAA_transport"/>
</dbReference>
<keyword evidence="5" id="KW-1185">Reference proteome</keyword>
<dbReference type="Proteomes" id="UP001567572">
    <property type="component" value="Unassembled WGS sequence"/>
</dbReference>
<evidence type="ECO:0000256" key="2">
    <source>
        <dbReference type="SAM" id="MobiDB-lite"/>
    </source>
</evidence>
<comment type="caution">
    <text evidence="4">The sequence shown here is derived from an EMBL/GenBank/DDBJ whole genome shotgun (WGS) entry which is preliminary data.</text>
</comment>
<feature type="domain" description="Leucine-binding protein" evidence="3">
    <location>
        <begin position="277"/>
        <end position="464"/>
    </location>
</feature>
<organism evidence="4 5">
    <name type="scientific">Halorubrum miltondacostae</name>
    <dbReference type="NCBI Taxonomy" id="3076378"/>
    <lineage>
        <taxon>Archaea</taxon>
        <taxon>Methanobacteriati</taxon>
        <taxon>Methanobacteriota</taxon>
        <taxon>Stenosarchaea group</taxon>
        <taxon>Halobacteria</taxon>
        <taxon>Halobacteriales</taxon>
        <taxon>Haloferacaceae</taxon>
        <taxon>Halorubrum</taxon>
    </lineage>
</organism>
<evidence type="ECO:0000313" key="5">
    <source>
        <dbReference type="Proteomes" id="UP001567572"/>
    </source>
</evidence>
<keyword evidence="1" id="KW-0732">Signal</keyword>
<dbReference type="PANTHER" id="PTHR30483:SF6">
    <property type="entry name" value="PERIPLASMIC BINDING PROTEIN OF ABC TRANSPORTER FOR NATURAL AMINO ACIDS"/>
    <property type="match status" value="1"/>
</dbReference>
<dbReference type="InterPro" id="IPR028081">
    <property type="entry name" value="Leu-bd"/>
</dbReference>